<organism evidence="1 2">
    <name type="scientific">Pyropia yezoensis</name>
    <name type="common">Susabi-nori</name>
    <name type="synonym">Porphyra yezoensis</name>
    <dbReference type="NCBI Taxonomy" id="2788"/>
    <lineage>
        <taxon>Eukaryota</taxon>
        <taxon>Rhodophyta</taxon>
        <taxon>Bangiophyceae</taxon>
        <taxon>Bangiales</taxon>
        <taxon>Bangiaceae</taxon>
        <taxon>Pyropia</taxon>
    </lineage>
</organism>
<dbReference type="EMBL" id="CM020620">
    <property type="protein sequence ID" value="KAK1869413.1"/>
    <property type="molecule type" value="Genomic_DNA"/>
</dbReference>
<reference evidence="1" key="1">
    <citation type="submission" date="2019-11" db="EMBL/GenBank/DDBJ databases">
        <title>Nori genome reveals adaptations in red seaweeds to the harsh intertidal environment.</title>
        <authorList>
            <person name="Wang D."/>
            <person name="Mao Y."/>
        </authorList>
    </citation>
    <scope>NUCLEOTIDE SEQUENCE</scope>
    <source>
        <tissue evidence="1">Gametophyte</tissue>
    </source>
</reference>
<comment type="caution">
    <text evidence="1">The sequence shown here is derived from an EMBL/GenBank/DDBJ whole genome shotgun (WGS) entry which is preliminary data.</text>
</comment>
<evidence type="ECO:0000313" key="1">
    <source>
        <dbReference type="EMBL" id="KAK1869413.1"/>
    </source>
</evidence>
<proteinExistence type="predicted"/>
<gene>
    <name evidence="1" type="ORF">I4F81_011889</name>
</gene>
<sequence length="821" mass="84630">MDSPALPPAPPPLVPAPPTPDAATMAGVSWSGLSYDVPVSPASTTSPAARARAWLAALTGRGSGGGGGGGNGDGGGGSPPAGRGPLLPTHMANGATPVAVPADLTAKGDDSGLSSGVSSGSSSGSSRPLAMKTPAADGAAAPNGVGGGDAATGTATAATAAARAPTGTPPRAPNTNRILHGVSGVAPAGQLTVLLGPSGAGKTSLLNLLAGRSQYGPSGGTMTFAGAPRGRRLRRQLAYCMQADIFSPRLTVAETLRFTARLRIRGASRAEREARVAGVLAQLRLEGCADTLMGDGVVVKGVSGGERKRVNIANELLTDPSTLLLDEPTSGLDSATALTVVRLLRALADEGRTIITTLHQPSSQMLALFDNIMLLSSGRVVYSGPAEGALPHFASLGLPCPPHYNPCDFFLQLLTDAAPDGSQPVTRQLEAAWAAREAAGDGASAVAAAVATAAAAAAAAAAAESSPAATAAAVGPGGAGGGGLLATTAAGAARSVRKRVRTPGVREEPRKYPVGWWTQAVVLGGRSAIQRRGEVLEWVQMFQIVAVAFLVGIMWFQLEQTERTLDERVSILFFICVFFSFIPMFSAIFSFMPAEGPVLHKERSSGAYRLSAFFVAKTTVETPVELLYPALFSIVAYWMAGLRSSAGAFALHLFILALIVLTAQSIGLFVSASVRNVKLAQVLGSLTVLLALLAGGYYVNNNTLPGWIAWVKTFSFIKVCSERGCRLWGGREGAWVADGREVDSDHRGVGAVAHGGLKRLWARANVTNVAVCTYMRVCPDTLDVLPMFTWWFGILSLPPPHPPLSTPPPIAAPPSMDLKLW</sequence>
<name>A0ACC3CHS0_PYRYE</name>
<evidence type="ECO:0000313" key="2">
    <source>
        <dbReference type="Proteomes" id="UP000798662"/>
    </source>
</evidence>
<dbReference type="Proteomes" id="UP000798662">
    <property type="component" value="Chromosome 3"/>
</dbReference>
<protein>
    <submittedName>
        <fullName evidence="1">Uncharacterized protein</fullName>
    </submittedName>
</protein>
<accession>A0ACC3CHS0</accession>
<keyword evidence="2" id="KW-1185">Reference proteome</keyword>